<proteinExistence type="predicted"/>
<protein>
    <submittedName>
        <fullName evidence="3">Uncharacterized protein LOC104728735</fullName>
    </submittedName>
</protein>
<dbReference type="Pfam" id="PF14223">
    <property type="entry name" value="Retrotran_gag_2"/>
    <property type="match status" value="1"/>
</dbReference>
<dbReference type="Proteomes" id="UP000694864">
    <property type="component" value="Chromosome 11"/>
</dbReference>
<dbReference type="RefSeq" id="XP_010445980.1">
    <property type="nucleotide sequence ID" value="XM_010447678.1"/>
</dbReference>
<dbReference type="InterPro" id="IPR054722">
    <property type="entry name" value="PolX-like_BBD"/>
</dbReference>
<gene>
    <name evidence="3" type="primary">LOC104728735</name>
</gene>
<keyword evidence="2" id="KW-1185">Reference proteome</keyword>
<name>A0ABM0UT99_CAMSA</name>
<feature type="domain" description="Retrovirus-related Pol polyprotein from transposon TNT 1-94-like beta-barrel" evidence="1">
    <location>
        <begin position="307"/>
        <end position="384"/>
    </location>
</feature>
<dbReference type="PANTHER" id="PTHR47481:SF22">
    <property type="entry name" value="RETROTRANSPOSON GAG DOMAIN-CONTAINING PROTEIN"/>
    <property type="match status" value="1"/>
</dbReference>
<evidence type="ECO:0000313" key="2">
    <source>
        <dbReference type="Proteomes" id="UP000694864"/>
    </source>
</evidence>
<dbReference type="Pfam" id="PF22936">
    <property type="entry name" value="Pol_BBD"/>
    <property type="match status" value="1"/>
</dbReference>
<evidence type="ECO:0000259" key="1">
    <source>
        <dbReference type="Pfam" id="PF22936"/>
    </source>
</evidence>
<sequence>MSSSNVSSADTVAVSNNGSLFHVNTSNVTKLTASNFLMWSRQIHALFDGYDLANYLNDTVTVPTLTVTIAEATTVNPAYTLWRRQDRLVYSALLGAISTSVQPIVSRAETSREIWSTLHTTYAKSIRGHILQLQHQVTQWTKGSHSIDDYFQGLVTLYDKLALLGKVVELEDQLMTILKGLPDDYQPVVTQIEGRDTTPSLAEVHEKLLLYEVKLLTIAASAPALPITANVASYNKHNNNCGNKLYKPWQQLQQSLQLALATATILFADRRCSQLQLQGPPVSYQQNVPWQPCANMVTAHPHSSNHWVLDSGATHHLTSDLNNLALHQPYLGGDEVMIADGSTLPISQTGSTSPSTSSKPLHLNDVLFVPNVHKNLISVYRLCNSNQVSVKFSPAHFQVEDLSTGVQLLQGKTRNELYE</sequence>
<evidence type="ECO:0000313" key="3">
    <source>
        <dbReference type="RefSeq" id="XP_010445980.1"/>
    </source>
</evidence>
<dbReference type="PANTHER" id="PTHR47481">
    <property type="match status" value="1"/>
</dbReference>
<reference evidence="2" key="1">
    <citation type="journal article" date="2014" name="Nat. Commun.">
        <title>The emerging biofuel crop Camelina sativa retains a highly undifferentiated hexaploid genome structure.</title>
        <authorList>
            <person name="Kagale S."/>
            <person name="Koh C."/>
            <person name="Nixon J."/>
            <person name="Bollina V."/>
            <person name="Clarke W.E."/>
            <person name="Tuteja R."/>
            <person name="Spillane C."/>
            <person name="Robinson S.J."/>
            <person name="Links M.G."/>
            <person name="Clarke C."/>
            <person name="Higgins E.E."/>
            <person name="Huebert T."/>
            <person name="Sharpe A.G."/>
            <person name="Parkin I.A."/>
        </authorList>
    </citation>
    <scope>NUCLEOTIDE SEQUENCE [LARGE SCALE GENOMIC DNA]</scope>
    <source>
        <strain evidence="2">cv. DH55</strain>
    </source>
</reference>
<accession>A0ABM0UT99</accession>
<dbReference type="GeneID" id="104728735"/>
<reference evidence="3" key="2">
    <citation type="submission" date="2025-08" db="UniProtKB">
        <authorList>
            <consortium name="RefSeq"/>
        </authorList>
    </citation>
    <scope>IDENTIFICATION</scope>
    <source>
        <tissue evidence="3">Leaf</tissue>
    </source>
</reference>
<organism evidence="2 3">
    <name type="scientific">Camelina sativa</name>
    <name type="common">False flax</name>
    <name type="synonym">Myagrum sativum</name>
    <dbReference type="NCBI Taxonomy" id="90675"/>
    <lineage>
        <taxon>Eukaryota</taxon>
        <taxon>Viridiplantae</taxon>
        <taxon>Streptophyta</taxon>
        <taxon>Embryophyta</taxon>
        <taxon>Tracheophyta</taxon>
        <taxon>Spermatophyta</taxon>
        <taxon>Magnoliopsida</taxon>
        <taxon>eudicotyledons</taxon>
        <taxon>Gunneridae</taxon>
        <taxon>Pentapetalae</taxon>
        <taxon>rosids</taxon>
        <taxon>malvids</taxon>
        <taxon>Brassicales</taxon>
        <taxon>Brassicaceae</taxon>
        <taxon>Camelineae</taxon>
        <taxon>Camelina</taxon>
    </lineage>
</organism>